<accession>A0A9J6H8N8</accession>
<dbReference type="AlphaFoldDB" id="A0A9J6H8N8"/>
<dbReference type="Proteomes" id="UP000821853">
    <property type="component" value="Unassembled WGS sequence"/>
</dbReference>
<gene>
    <name evidence="1" type="ORF">HPB48_026050</name>
</gene>
<proteinExistence type="predicted"/>
<reference evidence="1 2" key="1">
    <citation type="journal article" date="2020" name="Cell">
        <title>Large-Scale Comparative Analyses of Tick Genomes Elucidate Their Genetic Diversity and Vector Capacities.</title>
        <authorList>
            <consortium name="Tick Genome and Microbiome Consortium (TIGMIC)"/>
            <person name="Jia N."/>
            <person name="Wang J."/>
            <person name="Shi W."/>
            <person name="Du L."/>
            <person name="Sun Y."/>
            <person name="Zhan W."/>
            <person name="Jiang J.F."/>
            <person name="Wang Q."/>
            <person name="Zhang B."/>
            <person name="Ji P."/>
            <person name="Bell-Sakyi L."/>
            <person name="Cui X.M."/>
            <person name="Yuan T.T."/>
            <person name="Jiang B.G."/>
            <person name="Yang W.F."/>
            <person name="Lam T.T."/>
            <person name="Chang Q.C."/>
            <person name="Ding S.J."/>
            <person name="Wang X.J."/>
            <person name="Zhu J.G."/>
            <person name="Ruan X.D."/>
            <person name="Zhao L."/>
            <person name="Wei J.T."/>
            <person name="Ye R.Z."/>
            <person name="Que T.C."/>
            <person name="Du C.H."/>
            <person name="Zhou Y.H."/>
            <person name="Cheng J.X."/>
            <person name="Dai P.F."/>
            <person name="Guo W.B."/>
            <person name="Han X.H."/>
            <person name="Huang E.J."/>
            <person name="Li L.F."/>
            <person name="Wei W."/>
            <person name="Gao Y.C."/>
            <person name="Liu J.Z."/>
            <person name="Shao H.Z."/>
            <person name="Wang X."/>
            <person name="Wang C.C."/>
            <person name="Yang T.C."/>
            <person name="Huo Q.B."/>
            <person name="Li W."/>
            <person name="Chen H.Y."/>
            <person name="Chen S.E."/>
            <person name="Zhou L.G."/>
            <person name="Ni X.B."/>
            <person name="Tian J.H."/>
            <person name="Sheng Y."/>
            <person name="Liu T."/>
            <person name="Pan Y.S."/>
            <person name="Xia L.Y."/>
            <person name="Li J."/>
            <person name="Zhao F."/>
            <person name="Cao W.C."/>
        </authorList>
    </citation>
    <scope>NUCLEOTIDE SEQUENCE [LARGE SCALE GENOMIC DNA]</scope>
    <source>
        <strain evidence="1">HaeL-2018</strain>
    </source>
</reference>
<sequence>MEHDACLHQLESDPNLARSCAVLRTEGRFWCTDVRFVHSQAPALSETSSNFSEDMVRFLKDQVESHQEISLHKLTGHLSQLHRT</sequence>
<keyword evidence="2" id="KW-1185">Reference proteome</keyword>
<organism evidence="1 2">
    <name type="scientific">Haemaphysalis longicornis</name>
    <name type="common">Bush tick</name>
    <dbReference type="NCBI Taxonomy" id="44386"/>
    <lineage>
        <taxon>Eukaryota</taxon>
        <taxon>Metazoa</taxon>
        <taxon>Ecdysozoa</taxon>
        <taxon>Arthropoda</taxon>
        <taxon>Chelicerata</taxon>
        <taxon>Arachnida</taxon>
        <taxon>Acari</taxon>
        <taxon>Parasitiformes</taxon>
        <taxon>Ixodida</taxon>
        <taxon>Ixodoidea</taxon>
        <taxon>Ixodidae</taxon>
        <taxon>Haemaphysalinae</taxon>
        <taxon>Haemaphysalis</taxon>
    </lineage>
</organism>
<evidence type="ECO:0000313" key="1">
    <source>
        <dbReference type="EMBL" id="KAH9384067.1"/>
    </source>
</evidence>
<comment type="caution">
    <text evidence="1">The sequence shown here is derived from an EMBL/GenBank/DDBJ whole genome shotgun (WGS) entry which is preliminary data.</text>
</comment>
<evidence type="ECO:0000313" key="2">
    <source>
        <dbReference type="Proteomes" id="UP000821853"/>
    </source>
</evidence>
<protein>
    <submittedName>
        <fullName evidence="1">Uncharacterized protein</fullName>
    </submittedName>
</protein>
<dbReference type="VEuPathDB" id="VectorBase:HLOH_050503"/>
<dbReference type="EMBL" id="JABSTR010001512">
    <property type="protein sequence ID" value="KAH9384067.1"/>
    <property type="molecule type" value="Genomic_DNA"/>
</dbReference>
<name>A0A9J6H8N8_HAELO</name>